<feature type="non-terminal residue" evidence="2">
    <location>
        <position position="1"/>
    </location>
</feature>
<dbReference type="AlphaFoldDB" id="A0A937X670"/>
<protein>
    <submittedName>
        <fullName evidence="2">1-acyl-sn-glycerol-3-phosphate acyltransferase</fullName>
    </submittedName>
</protein>
<evidence type="ECO:0000313" key="3">
    <source>
        <dbReference type="Proteomes" id="UP000703893"/>
    </source>
</evidence>
<feature type="domain" description="Phospholipid/glycerol acyltransferase" evidence="1">
    <location>
        <begin position="1"/>
        <end position="38"/>
    </location>
</feature>
<sequence length="117" mass="12599">VLIFPEGTRTADPEVGPFKASLGTLLRSCQSAVLPVYVFGTHEIMPKGTAFPKGRKIQVYIGPPISYSRLERISAGAGGTLARDRMMADYVREAVAALKAGDFFWLRETAPAGGPEE</sequence>
<proteinExistence type="predicted"/>
<dbReference type="GO" id="GO:0016746">
    <property type="term" value="F:acyltransferase activity"/>
    <property type="evidence" value="ECO:0007669"/>
    <property type="project" value="UniProtKB-KW"/>
</dbReference>
<reference evidence="2 3" key="1">
    <citation type="submission" date="2019-03" db="EMBL/GenBank/DDBJ databases">
        <title>Lake Tanganyika Metagenome-Assembled Genomes (MAGs).</title>
        <authorList>
            <person name="Tran P."/>
        </authorList>
    </citation>
    <scope>NUCLEOTIDE SEQUENCE [LARGE SCALE GENOMIC DNA]</scope>
    <source>
        <strain evidence="2">K_DeepCast_65m_m2_236</strain>
    </source>
</reference>
<dbReference type="Proteomes" id="UP000703893">
    <property type="component" value="Unassembled WGS sequence"/>
</dbReference>
<comment type="caution">
    <text evidence="2">The sequence shown here is derived from an EMBL/GenBank/DDBJ whole genome shotgun (WGS) entry which is preliminary data.</text>
</comment>
<name>A0A937X670_9BACT</name>
<dbReference type="Pfam" id="PF01553">
    <property type="entry name" value="Acyltransferase"/>
    <property type="match status" value="1"/>
</dbReference>
<dbReference type="InterPro" id="IPR002123">
    <property type="entry name" value="Plipid/glycerol_acylTrfase"/>
</dbReference>
<keyword evidence="2" id="KW-0808">Transferase</keyword>
<gene>
    <name evidence="2" type="ORF">FJZ00_07110</name>
</gene>
<organism evidence="2 3">
    <name type="scientific">Candidatus Tanganyikabacteria bacterium</name>
    <dbReference type="NCBI Taxonomy" id="2961651"/>
    <lineage>
        <taxon>Bacteria</taxon>
        <taxon>Bacillati</taxon>
        <taxon>Candidatus Sericytochromatia</taxon>
        <taxon>Candidatus Tanganyikabacteria</taxon>
    </lineage>
</organism>
<accession>A0A937X670</accession>
<dbReference type="CDD" id="cd07989">
    <property type="entry name" value="LPLAT_AGPAT-like"/>
    <property type="match status" value="1"/>
</dbReference>
<dbReference type="SUPFAM" id="SSF69593">
    <property type="entry name" value="Glycerol-3-phosphate (1)-acyltransferase"/>
    <property type="match status" value="1"/>
</dbReference>
<evidence type="ECO:0000313" key="2">
    <source>
        <dbReference type="EMBL" id="MBM3274904.1"/>
    </source>
</evidence>
<keyword evidence="2" id="KW-0012">Acyltransferase</keyword>
<evidence type="ECO:0000259" key="1">
    <source>
        <dbReference type="Pfam" id="PF01553"/>
    </source>
</evidence>
<dbReference type="EMBL" id="VGJX01000371">
    <property type="protein sequence ID" value="MBM3274904.1"/>
    <property type="molecule type" value="Genomic_DNA"/>
</dbReference>